<gene>
    <name evidence="2" type="ORF">J8A68_005015</name>
</gene>
<dbReference type="AlphaFoldDB" id="A0A8J5QDR6"/>
<dbReference type="EMBL" id="JAGSYN010000219">
    <property type="protein sequence ID" value="KAG7661437.1"/>
    <property type="molecule type" value="Genomic_DNA"/>
</dbReference>
<feature type="compositionally biased region" description="Polar residues" evidence="1">
    <location>
        <begin position="140"/>
        <end position="149"/>
    </location>
</feature>
<feature type="compositionally biased region" description="Low complexity" evidence="1">
    <location>
        <begin position="178"/>
        <end position="191"/>
    </location>
</feature>
<sequence length="758" mass="84792">MTDSVRLEPYLSQTRLASSTVNESTDSVSIHSLQSMKEAFLTPSTSVARSIIDPSPITQSTSVARSIIDPSPITPSTSVARSIIDPSPITQLQPPPPTAEPCEVSLPSPDSSLRSALIRLEVHTASSESSSLPEISADSNTNGTPSLETLSLFEHSEDGQPRYPNTSRMRLPKKRTSQQQQQQQPQPQRQPTASYYTQPFQRSGPVRSSQDTYNQVPKRFSQFVIDQKNPFLATRLDNLSFISPSVSNEYRVIKKHTADTTTRGLGDNHKTSLGPIDDASTRLRDISDSMGSQATIFSTRQTPDSEVISLMKSKSKRTRKPFLFRRTKTQRTSNVKLYRVASANSSLIRRNAIKFKQGSWLYRLKLRLKKMFQKMKFYNFKVSSKRHNILRRKSKKEESKVPHISNPITNPLLGKQPVFKVVSLDDAKPFQPGSKPSDLHNEKIGKHQHLSEYINEQEHSYFHTLVSKRDSIRVPQSVNKYPAVNTSKINEMSDDDDDDDDDDALESEAPLPPPHFDTSYFEDPKSNYNKYSAQELWKSYLLQVLCKRIQLRQEISTFQQFLASKSDDLAIMSPESTDTNRPPTISSSLCDTPMRLLRARESMIGDSGLGSSCIRTTTERSKDDNVSLSSMCTMSTDSSIPSDPNDKEFAAKVLQRRSMLGDMLEYLSDDNMEEDEEEEIGEDGSVFVGGGGGVGSYASRTNSILSSSMQSDILSKTYGTISRSGTTRRVPTIRRSYGIAHSLSQLSINEISSNDIQL</sequence>
<proteinExistence type="predicted"/>
<comment type="caution">
    <text evidence="2">The sequence shown here is derived from an EMBL/GenBank/DDBJ whole genome shotgun (WGS) entry which is preliminary data.</text>
</comment>
<feature type="region of interest" description="Disordered" evidence="1">
    <location>
        <begin position="476"/>
        <end position="522"/>
    </location>
</feature>
<evidence type="ECO:0000256" key="1">
    <source>
        <dbReference type="SAM" id="MobiDB-lite"/>
    </source>
</evidence>
<accession>A0A8J5QDR6</accession>
<name>A0A8J5QDR6_9ASCO</name>
<feature type="compositionally biased region" description="Low complexity" evidence="1">
    <location>
        <begin position="125"/>
        <end position="139"/>
    </location>
</feature>
<evidence type="ECO:0000313" key="2">
    <source>
        <dbReference type="EMBL" id="KAG7661437.1"/>
    </source>
</evidence>
<feature type="region of interest" description="Disordered" evidence="1">
    <location>
        <begin position="124"/>
        <end position="213"/>
    </location>
</feature>
<dbReference type="OrthoDB" id="4087712at2759"/>
<organism evidence="2 3">
    <name type="scientific">[Candida] subhashii</name>
    <dbReference type="NCBI Taxonomy" id="561895"/>
    <lineage>
        <taxon>Eukaryota</taxon>
        <taxon>Fungi</taxon>
        <taxon>Dikarya</taxon>
        <taxon>Ascomycota</taxon>
        <taxon>Saccharomycotina</taxon>
        <taxon>Pichiomycetes</taxon>
        <taxon>Debaryomycetaceae</taxon>
        <taxon>Spathaspora</taxon>
    </lineage>
</organism>
<feature type="compositionally biased region" description="Acidic residues" evidence="1">
    <location>
        <begin position="492"/>
        <end position="506"/>
    </location>
</feature>
<protein>
    <submittedName>
        <fullName evidence="2">Uncharacterized protein</fullName>
    </submittedName>
</protein>
<feature type="region of interest" description="Disordered" evidence="1">
    <location>
        <begin position="86"/>
        <end position="110"/>
    </location>
</feature>
<evidence type="ECO:0000313" key="3">
    <source>
        <dbReference type="Proteomes" id="UP000694255"/>
    </source>
</evidence>
<keyword evidence="3" id="KW-1185">Reference proteome</keyword>
<feature type="compositionally biased region" description="Polar residues" evidence="1">
    <location>
        <begin position="476"/>
        <end position="490"/>
    </location>
</feature>
<feature type="compositionally biased region" description="Polar residues" evidence="1">
    <location>
        <begin position="626"/>
        <end position="642"/>
    </location>
</feature>
<reference evidence="2 3" key="1">
    <citation type="journal article" date="2021" name="DNA Res.">
        <title>Genome analysis of Candida subhashii reveals its hybrid nature and dual mitochondrial genome conformations.</title>
        <authorList>
            <person name="Mixao V."/>
            <person name="Hegedusova E."/>
            <person name="Saus E."/>
            <person name="Pryszcz L.P."/>
            <person name="Cillingova A."/>
            <person name="Nosek J."/>
            <person name="Gabaldon T."/>
        </authorList>
    </citation>
    <scope>NUCLEOTIDE SEQUENCE [LARGE SCALE GENOMIC DNA]</scope>
    <source>
        <strain evidence="2 3">CBS 10753</strain>
    </source>
</reference>
<feature type="region of interest" description="Disordered" evidence="1">
    <location>
        <begin position="625"/>
        <end position="646"/>
    </location>
</feature>
<dbReference type="RefSeq" id="XP_049261670.1">
    <property type="nucleotide sequence ID" value="XM_049409036.1"/>
</dbReference>
<dbReference type="Proteomes" id="UP000694255">
    <property type="component" value="Unassembled WGS sequence"/>
</dbReference>
<feature type="compositionally biased region" description="Polar residues" evidence="1">
    <location>
        <begin position="192"/>
        <end position="213"/>
    </location>
</feature>
<dbReference type="GeneID" id="73471815"/>